<evidence type="ECO:0000256" key="2">
    <source>
        <dbReference type="ARBA" id="ARBA00002659"/>
    </source>
</evidence>
<sequence>MRKIGVLTSGGDAPGMNPGVRAVVRTAIYRGLEVVGIRRGYAGLLDGDLKPMQLESVGDIIQRGGTFLYTARCLEFLTEEGQRQGYERLQKEGIDGLIVFGGDGSFRGAQKLHQLGIRTIGVPSTIDNDIGACDANIGFDTAVQTAIEAIDKIRDTATSHERTYVVEVMGRSAGHIALAAGLAGGAESVLIPEVPYKLEDVVAKLKRGVARGKKHSIIVVAEGAGQGGEIGRYIEQHTGFDTRVTVLGHVQRGGAPSAADRVLASRLGAHAVDLCLQGISGHMAATVNHELTSVPFDEVFASHRQPSLPVYQLADILST</sequence>
<keyword evidence="10 15" id="KW-0418">Kinase</keyword>
<keyword evidence="5 15" id="KW-0963">Cytoplasm</keyword>
<feature type="binding site" evidence="15">
    <location>
        <begin position="21"/>
        <end position="25"/>
    </location>
    <ligand>
        <name>ADP</name>
        <dbReference type="ChEBI" id="CHEBI:456216"/>
        <note>allosteric activator; ligand shared between dimeric partners</note>
    </ligand>
</feature>
<dbReference type="PANTHER" id="PTHR13697:SF4">
    <property type="entry name" value="ATP-DEPENDENT 6-PHOSPHOFRUCTOKINASE"/>
    <property type="match status" value="1"/>
</dbReference>
<evidence type="ECO:0000256" key="13">
    <source>
        <dbReference type="ARBA" id="ARBA00023152"/>
    </source>
</evidence>
<dbReference type="NCBIfam" id="TIGR02482">
    <property type="entry name" value="PFKA_ATP"/>
    <property type="match status" value="1"/>
</dbReference>
<feature type="binding site" evidence="15">
    <location>
        <position position="162"/>
    </location>
    <ligand>
        <name>substrate</name>
        <note>ligand shared between dimeric partners</note>
    </ligand>
</feature>
<feature type="binding site" evidence="15">
    <location>
        <position position="103"/>
    </location>
    <ligand>
        <name>Mg(2+)</name>
        <dbReference type="ChEBI" id="CHEBI:18420"/>
        <note>catalytic</note>
    </ligand>
</feature>
<comment type="pathway">
    <text evidence="4 15">Carbohydrate degradation; glycolysis; D-glyceraldehyde 3-phosphate and glycerone phosphate from D-glucose: step 3/4.</text>
</comment>
<dbReference type="PRINTS" id="PR00476">
    <property type="entry name" value="PHFRCTKINASE"/>
</dbReference>
<feature type="binding site" description="in other chain" evidence="15">
    <location>
        <begin position="185"/>
        <end position="187"/>
    </location>
    <ligand>
        <name>ADP</name>
        <dbReference type="ChEBI" id="CHEBI:456216"/>
        <note>allosteric activator; ligand shared between dimeric partners</note>
    </ligand>
</feature>
<feature type="binding site" description="in other chain" evidence="15">
    <location>
        <begin position="213"/>
        <end position="215"/>
    </location>
    <ligand>
        <name>ADP</name>
        <dbReference type="ChEBI" id="CHEBI:456216"/>
        <note>allosteric activator; ligand shared between dimeric partners</note>
    </ligand>
</feature>
<dbReference type="SUPFAM" id="SSF53784">
    <property type="entry name" value="Phosphofructokinase"/>
    <property type="match status" value="1"/>
</dbReference>
<keyword evidence="18" id="KW-1185">Reference proteome</keyword>
<feature type="binding site" description="in other chain" evidence="15">
    <location>
        <position position="211"/>
    </location>
    <ligand>
        <name>ADP</name>
        <dbReference type="ChEBI" id="CHEBI:456216"/>
        <note>allosteric activator; ligand shared between dimeric partners</note>
    </ligand>
</feature>
<name>A0ABW4JM45_9BACL</name>
<keyword evidence="13 15" id="KW-0324">Glycolysis</keyword>
<dbReference type="InterPro" id="IPR000023">
    <property type="entry name" value="Phosphofructokinase_dom"/>
</dbReference>
<evidence type="ECO:0000313" key="17">
    <source>
        <dbReference type="EMBL" id="MFD1676944.1"/>
    </source>
</evidence>
<dbReference type="GO" id="GO:0003872">
    <property type="term" value="F:6-phosphofructokinase activity"/>
    <property type="evidence" value="ECO:0007669"/>
    <property type="project" value="UniProtKB-EC"/>
</dbReference>
<evidence type="ECO:0000256" key="6">
    <source>
        <dbReference type="ARBA" id="ARBA00022533"/>
    </source>
</evidence>
<evidence type="ECO:0000256" key="14">
    <source>
        <dbReference type="ARBA" id="ARBA00048070"/>
    </source>
</evidence>
<dbReference type="Gene3D" id="3.40.50.460">
    <property type="entry name" value="Phosphofructokinase domain"/>
    <property type="match status" value="1"/>
</dbReference>
<dbReference type="Proteomes" id="UP001597079">
    <property type="component" value="Unassembled WGS sequence"/>
</dbReference>
<feature type="binding site" description="in other chain" evidence="15">
    <location>
        <begin position="169"/>
        <end position="171"/>
    </location>
    <ligand>
        <name>substrate</name>
        <note>ligand shared between dimeric partners</note>
    </ligand>
</feature>
<keyword evidence="8 15" id="KW-0479">Metal-binding</keyword>
<dbReference type="EMBL" id="JBHUCX010000083">
    <property type="protein sequence ID" value="MFD1676944.1"/>
    <property type="molecule type" value="Genomic_DNA"/>
</dbReference>
<comment type="caution">
    <text evidence="17">The sequence shown here is derived from an EMBL/GenBank/DDBJ whole genome shotgun (WGS) entry which is preliminary data.</text>
</comment>
<accession>A0ABW4JM45</accession>
<feature type="binding site" evidence="15">
    <location>
        <position position="11"/>
    </location>
    <ligand>
        <name>ATP</name>
        <dbReference type="ChEBI" id="CHEBI:30616"/>
    </ligand>
</feature>
<evidence type="ECO:0000256" key="5">
    <source>
        <dbReference type="ARBA" id="ARBA00022490"/>
    </source>
</evidence>
<gene>
    <name evidence="15 17" type="primary">pfkA</name>
    <name evidence="17" type="ORF">ACFSB2_19910</name>
</gene>
<comment type="subunit">
    <text evidence="15">Homotetramer.</text>
</comment>
<evidence type="ECO:0000256" key="3">
    <source>
        <dbReference type="ARBA" id="ARBA00004496"/>
    </source>
</evidence>
<reference evidence="18" key="1">
    <citation type="journal article" date="2019" name="Int. J. Syst. Evol. Microbiol.">
        <title>The Global Catalogue of Microorganisms (GCM) 10K type strain sequencing project: providing services to taxonomists for standard genome sequencing and annotation.</title>
        <authorList>
            <consortium name="The Broad Institute Genomics Platform"/>
            <consortium name="The Broad Institute Genome Sequencing Center for Infectious Disease"/>
            <person name="Wu L."/>
            <person name="Ma J."/>
        </authorList>
    </citation>
    <scope>NUCLEOTIDE SEQUENCE [LARGE SCALE GENOMIC DNA]</scope>
    <source>
        <strain evidence="18">CGMCC 1.12286</strain>
    </source>
</reference>
<dbReference type="HAMAP" id="MF_00339">
    <property type="entry name" value="Phosphofructokinase_I_B1"/>
    <property type="match status" value="1"/>
</dbReference>
<comment type="cofactor">
    <cofactor evidence="1 15">
        <name>Mg(2+)</name>
        <dbReference type="ChEBI" id="CHEBI:18420"/>
    </cofactor>
</comment>
<evidence type="ECO:0000313" key="18">
    <source>
        <dbReference type="Proteomes" id="UP001597079"/>
    </source>
</evidence>
<dbReference type="PIRSF" id="PIRSF000532">
    <property type="entry name" value="ATP_PFK_prok"/>
    <property type="match status" value="1"/>
</dbReference>
<dbReference type="Pfam" id="PF00365">
    <property type="entry name" value="PFK"/>
    <property type="match status" value="1"/>
</dbReference>
<feature type="binding site" evidence="15">
    <location>
        <begin position="102"/>
        <end position="105"/>
    </location>
    <ligand>
        <name>ATP</name>
        <dbReference type="ChEBI" id="CHEBI:30616"/>
    </ligand>
</feature>
<keyword evidence="11 15" id="KW-0067">ATP-binding</keyword>
<feature type="binding site" description="in other chain" evidence="15">
    <location>
        <begin position="249"/>
        <end position="252"/>
    </location>
    <ligand>
        <name>substrate</name>
        <note>ligand shared between dimeric partners</note>
    </ligand>
</feature>
<comment type="catalytic activity">
    <reaction evidence="14 15">
        <text>beta-D-fructose 6-phosphate + ATP = beta-D-fructose 1,6-bisphosphate + ADP + H(+)</text>
        <dbReference type="Rhea" id="RHEA:16109"/>
        <dbReference type="ChEBI" id="CHEBI:15378"/>
        <dbReference type="ChEBI" id="CHEBI:30616"/>
        <dbReference type="ChEBI" id="CHEBI:32966"/>
        <dbReference type="ChEBI" id="CHEBI:57634"/>
        <dbReference type="ChEBI" id="CHEBI:456216"/>
        <dbReference type="EC" id="2.7.1.11"/>
    </reaction>
</comment>
<comment type="activity regulation">
    <text evidence="15">Allosterically activated by ADP and other diphosphonucleosides, and allosterically inhibited by phosphoenolpyruvate.</text>
</comment>
<keyword evidence="12 15" id="KW-0460">Magnesium</keyword>
<evidence type="ECO:0000256" key="12">
    <source>
        <dbReference type="ARBA" id="ARBA00022842"/>
    </source>
</evidence>
<evidence type="ECO:0000256" key="4">
    <source>
        <dbReference type="ARBA" id="ARBA00004679"/>
    </source>
</evidence>
<feature type="binding site" description="in other chain" evidence="15">
    <location>
        <position position="154"/>
    </location>
    <ligand>
        <name>ADP</name>
        <dbReference type="ChEBI" id="CHEBI:456216"/>
        <note>allosteric activator; ligand shared between dimeric partners</note>
    </ligand>
</feature>
<feature type="domain" description="Phosphofructokinase" evidence="16">
    <location>
        <begin position="3"/>
        <end position="274"/>
    </location>
</feature>
<feature type="active site" description="Proton acceptor" evidence="15">
    <location>
        <position position="127"/>
    </location>
</feature>
<proteinExistence type="inferred from homology"/>
<dbReference type="PROSITE" id="PS00433">
    <property type="entry name" value="PHOSPHOFRUCTOKINASE"/>
    <property type="match status" value="1"/>
</dbReference>
<evidence type="ECO:0000256" key="1">
    <source>
        <dbReference type="ARBA" id="ARBA00001946"/>
    </source>
</evidence>
<dbReference type="Gene3D" id="3.40.50.450">
    <property type="match status" value="1"/>
</dbReference>
<dbReference type="InterPro" id="IPR012828">
    <property type="entry name" value="PFKA_ATP_prok"/>
</dbReference>
<protein>
    <recommendedName>
        <fullName evidence="15">ATP-dependent 6-phosphofructokinase</fullName>
        <shortName evidence="15">ATP-PFK</shortName>
        <shortName evidence="15">Phosphofructokinase</shortName>
        <ecNumber evidence="15">2.7.1.11</ecNumber>
    </recommendedName>
    <alternativeName>
        <fullName evidence="15">Phosphohexokinase</fullName>
    </alternativeName>
</protein>
<evidence type="ECO:0000256" key="7">
    <source>
        <dbReference type="ARBA" id="ARBA00022679"/>
    </source>
</evidence>
<dbReference type="NCBIfam" id="NF002872">
    <property type="entry name" value="PRK03202.1"/>
    <property type="match status" value="1"/>
</dbReference>
<comment type="function">
    <text evidence="2 15">Catalyzes the phosphorylation of D-fructose 6-phosphate to fructose 1,6-bisphosphate by ATP, the first committing step of glycolysis.</text>
</comment>
<evidence type="ECO:0000256" key="15">
    <source>
        <dbReference type="HAMAP-Rule" id="MF_00339"/>
    </source>
</evidence>
<dbReference type="PANTHER" id="PTHR13697">
    <property type="entry name" value="PHOSPHOFRUCTOKINASE"/>
    <property type="match status" value="1"/>
</dbReference>
<dbReference type="InterPro" id="IPR015912">
    <property type="entry name" value="Phosphofructokinase_CS"/>
</dbReference>
<feature type="binding site" evidence="15">
    <location>
        <position position="243"/>
    </location>
    <ligand>
        <name>substrate</name>
        <note>ligand shared between dimeric partners</note>
    </ligand>
</feature>
<dbReference type="RefSeq" id="WP_377945005.1">
    <property type="nucleotide sequence ID" value="NZ_JBHUCX010000083.1"/>
</dbReference>
<evidence type="ECO:0000256" key="11">
    <source>
        <dbReference type="ARBA" id="ARBA00022840"/>
    </source>
</evidence>
<dbReference type="InterPro" id="IPR012003">
    <property type="entry name" value="ATP_PFK_prok-type"/>
</dbReference>
<keyword evidence="6 15" id="KW-0021">Allosteric enzyme</keyword>
<keyword evidence="9 15" id="KW-0547">Nucleotide-binding</keyword>
<comment type="similarity">
    <text evidence="15">Belongs to the phosphofructokinase type A (PFKA) family. ATP-dependent PFK group I subfamily. Prokaryotic clade 'B1' sub-subfamily.</text>
</comment>
<comment type="subcellular location">
    <subcellularLocation>
        <location evidence="3 15">Cytoplasm</location>
    </subcellularLocation>
</comment>
<feature type="binding site" description="in other chain" evidence="15">
    <location>
        <position position="222"/>
    </location>
    <ligand>
        <name>substrate</name>
        <note>ligand shared between dimeric partners</note>
    </ligand>
</feature>
<feature type="binding site" evidence="15">
    <location>
        <begin position="72"/>
        <end position="73"/>
    </location>
    <ligand>
        <name>ATP</name>
        <dbReference type="ChEBI" id="CHEBI:30616"/>
    </ligand>
</feature>
<comment type="caution">
    <text evidence="15">Lacks conserved residue(s) required for the propagation of feature annotation.</text>
</comment>
<evidence type="ECO:0000256" key="10">
    <source>
        <dbReference type="ARBA" id="ARBA00022777"/>
    </source>
</evidence>
<feature type="binding site" description="in other chain" evidence="15">
    <location>
        <begin position="125"/>
        <end position="127"/>
    </location>
    <ligand>
        <name>substrate</name>
        <note>ligand shared between dimeric partners</note>
    </ligand>
</feature>
<dbReference type="InterPro" id="IPR035966">
    <property type="entry name" value="PKF_sf"/>
</dbReference>
<evidence type="ECO:0000256" key="8">
    <source>
        <dbReference type="ARBA" id="ARBA00022723"/>
    </source>
</evidence>
<organism evidence="17 18">
    <name type="scientific">Alicyclobacillus fodiniaquatilis</name>
    <dbReference type="NCBI Taxonomy" id="1661150"/>
    <lineage>
        <taxon>Bacteria</taxon>
        <taxon>Bacillati</taxon>
        <taxon>Bacillota</taxon>
        <taxon>Bacilli</taxon>
        <taxon>Bacillales</taxon>
        <taxon>Alicyclobacillaceae</taxon>
        <taxon>Alicyclobacillus</taxon>
    </lineage>
</organism>
<evidence type="ECO:0000256" key="9">
    <source>
        <dbReference type="ARBA" id="ARBA00022741"/>
    </source>
</evidence>
<keyword evidence="7 15" id="KW-0808">Transferase</keyword>
<evidence type="ECO:0000259" key="16">
    <source>
        <dbReference type="Pfam" id="PF00365"/>
    </source>
</evidence>
<dbReference type="EC" id="2.7.1.11" evidence="15"/>
<dbReference type="InterPro" id="IPR022953">
    <property type="entry name" value="ATP_PFK"/>
</dbReference>